<evidence type="ECO:0000256" key="3">
    <source>
        <dbReference type="ARBA" id="ARBA00012741"/>
    </source>
</evidence>
<protein>
    <recommendedName>
        <fullName evidence="8">Alpha-glucosidase</fullName>
        <ecNumber evidence="3">3.2.1.20</ecNumber>
    </recommendedName>
    <alternativeName>
        <fullName evidence="7">Maltase</fullName>
    </alternativeName>
</protein>
<dbReference type="Gene3D" id="3.20.20.80">
    <property type="entry name" value="Glycosidases"/>
    <property type="match status" value="1"/>
</dbReference>
<evidence type="ECO:0000256" key="4">
    <source>
        <dbReference type="ARBA" id="ARBA00022801"/>
    </source>
</evidence>
<dbReference type="Gene3D" id="2.60.40.1180">
    <property type="entry name" value="Golgi alpha-mannosidase II"/>
    <property type="match status" value="1"/>
</dbReference>
<comment type="caution">
    <text evidence="10">The sequence shown here is derived from an EMBL/GenBank/DDBJ whole genome shotgun (WGS) entry which is preliminary data.</text>
</comment>
<evidence type="ECO:0000256" key="6">
    <source>
        <dbReference type="ARBA" id="ARBA00026248"/>
    </source>
</evidence>
<dbReference type="PANTHER" id="PTHR10357:SF222">
    <property type="entry name" value="MALTASE MALT (AFU_ORTHOLOGUE AFUA_8G07070)"/>
    <property type="match status" value="1"/>
</dbReference>
<reference evidence="10" key="1">
    <citation type="submission" date="2023-06" db="EMBL/GenBank/DDBJ databases">
        <title>Genome-scale phylogeny and comparative genomics of the fungal order Sordariales.</title>
        <authorList>
            <consortium name="Lawrence Berkeley National Laboratory"/>
            <person name="Hensen N."/>
            <person name="Bonometti L."/>
            <person name="Westerberg I."/>
            <person name="Brannstrom I.O."/>
            <person name="Guillou S."/>
            <person name="Cros-Aarteil S."/>
            <person name="Calhoun S."/>
            <person name="Haridas S."/>
            <person name="Kuo A."/>
            <person name="Mondo S."/>
            <person name="Pangilinan J."/>
            <person name="Riley R."/>
            <person name="Labutti K."/>
            <person name="Andreopoulos B."/>
            <person name="Lipzen A."/>
            <person name="Chen C."/>
            <person name="Yanf M."/>
            <person name="Daum C."/>
            <person name="Ng V."/>
            <person name="Clum A."/>
            <person name="Steindorff A."/>
            <person name="Ohm R."/>
            <person name="Martin F."/>
            <person name="Silar P."/>
            <person name="Natvig D."/>
            <person name="Lalanne C."/>
            <person name="Gautier V."/>
            <person name="Ament-Velasquez S.L."/>
            <person name="Kruys A."/>
            <person name="Hutchinson M.I."/>
            <person name="Powell A.J."/>
            <person name="Barry K."/>
            <person name="Miller A.N."/>
            <person name="Grigoriev I.V."/>
            <person name="Debuchy R."/>
            <person name="Gladieux P."/>
            <person name="Thoren M.H."/>
            <person name="Johannesson H."/>
        </authorList>
    </citation>
    <scope>NUCLEOTIDE SEQUENCE</scope>
    <source>
        <strain evidence="10">SMH2532-1</strain>
    </source>
</reference>
<accession>A0AA39Y538</accession>
<dbReference type="InterPro" id="IPR045857">
    <property type="entry name" value="O16G_dom_2"/>
</dbReference>
<dbReference type="PANTHER" id="PTHR10357">
    <property type="entry name" value="ALPHA-AMYLASE FAMILY MEMBER"/>
    <property type="match status" value="1"/>
</dbReference>
<dbReference type="GO" id="GO:0033934">
    <property type="term" value="F:glucan 1,4-alpha-maltotriohydrolase activity"/>
    <property type="evidence" value="ECO:0007669"/>
    <property type="project" value="TreeGrafter"/>
</dbReference>
<keyword evidence="4 10" id="KW-0378">Hydrolase</keyword>
<keyword evidence="5" id="KW-0326">Glycosidase</keyword>
<proteinExistence type="inferred from homology"/>
<dbReference type="GO" id="GO:0000025">
    <property type="term" value="P:maltose catabolic process"/>
    <property type="evidence" value="ECO:0007669"/>
    <property type="project" value="TreeGrafter"/>
</dbReference>
<name>A0AA39Y538_9PEZI</name>
<dbReference type="FunFam" id="3.20.20.80:FF:000064">
    <property type="entry name" value="Oligo-1,6-glucosidase"/>
    <property type="match status" value="1"/>
</dbReference>
<dbReference type="Pfam" id="PF00128">
    <property type="entry name" value="Alpha-amylase"/>
    <property type="match status" value="1"/>
</dbReference>
<evidence type="ECO:0000313" key="11">
    <source>
        <dbReference type="Proteomes" id="UP001174936"/>
    </source>
</evidence>
<sequence>MLNATEAPATTPLSSVTPWWKDAVVYQIYPASFKDSNGDGLGDIPGILSKIDYLKDLGIDIVWISPMFDSPQVDMGYDISNYEKVYAPYGTVKDMEDLIEACHSRGMKLILDLVINHTSDQHAWFQESRSSKDNPKRDWYIWKPPRYDAEGRRLPPTNWRSYFSGGTWEFDEHTGEYYLHLFAKEQPDLNWENEEARKAIYNSAMRFWLDKGVDGFRVDTVNMYSKGVEFLDAPIVDPKAYEQPAWVYYANGPRMHEFLREMNQKVLNNYDAVTVGELPHTPDVEKVLQYVGSGDKQLSMVFQFDIVDIGQGATTKYNFQPWGLTLLKGIVAKWQKFIEGTDGWTTVFCENHDQGRSVSRYASDAPEYRVLSAKMLAIMMTALTGTLFIYQGQEIGMINVPKDWPIEEYKDIESVNFYKATVASTNNDKATMDYVMKSLQILGRDNARVPIQWDSSPFAGFTDNKDGAWMRVHDLYPEINAANQIEDPESTLNFWKKMIRFRKDFRDVLVHGTFEMFDPENERTFVFAKKQGDQTAVVCLNFTSEVQKVELPLAGLSFRVGNYRDSQAVEESAVGNTRELRPWEGRLYMKALAN</sequence>
<dbReference type="GO" id="GO:0004575">
    <property type="term" value="F:sucrose alpha-glucosidase activity"/>
    <property type="evidence" value="ECO:0007669"/>
    <property type="project" value="TreeGrafter"/>
</dbReference>
<evidence type="ECO:0000259" key="9">
    <source>
        <dbReference type="SMART" id="SM00642"/>
    </source>
</evidence>
<dbReference type="SMART" id="SM00642">
    <property type="entry name" value="Aamy"/>
    <property type="match status" value="1"/>
</dbReference>
<keyword evidence="11" id="KW-1185">Reference proteome</keyword>
<dbReference type="FunFam" id="3.20.20.80:FF:000087">
    <property type="entry name" value="Oligo-1,6-glucosidase IMA1"/>
    <property type="match status" value="1"/>
</dbReference>
<dbReference type="Proteomes" id="UP001174936">
    <property type="component" value="Unassembled WGS sequence"/>
</dbReference>
<dbReference type="GO" id="GO:0004574">
    <property type="term" value="F:oligo-1,6-glucosidase activity"/>
    <property type="evidence" value="ECO:0007669"/>
    <property type="project" value="TreeGrafter"/>
</dbReference>
<evidence type="ECO:0000256" key="8">
    <source>
        <dbReference type="ARBA" id="ARBA00073730"/>
    </source>
</evidence>
<dbReference type="SUPFAM" id="SSF51011">
    <property type="entry name" value="Glycosyl hydrolase domain"/>
    <property type="match status" value="1"/>
</dbReference>
<dbReference type="CDD" id="cd11333">
    <property type="entry name" value="AmyAc_SI_OligoGlu_DGase"/>
    <property type="match status" value="1"/>
</dbReference>
<dbReference type="GO" id="GO:0004556">
    <property type="term" value="F:alpha-amylase activity"/>
    <property type="evidence" value="ECO:0007669"/>
    <property type="project" value="TreeGrafter"/>
</dbReference>
<evidence type="ECO:0000256" key="5">
    <source>
        <dbReference type="ARBA" id="ARBA00023295"/>
    </source>
</evidence>
<comment type="similarity">
    <text evidence="2">Belongs to the glycosyl hydrolase 13 family.</text>
</comment>
<dbReference type="EMBL" id="JAULSV010000004">
    <property type="protein sequence ID" value="KAK0646098.1"/>
    <property type="molecule type" value="Genomic_DNA"/>
</dbReference>
<evidence type="ECO:0000313" key="10">
    <source>
        <dbReference type="EMBL" id="KAK0646098.1"/>
    </source>
</evidence>
<dbReference type="GO" id="GO:0005987">
    <property type="term" value="P:sucrose catabolic process"/>
    <property type="evidence" value="ECO:0007669"/>
    <property type="project" value="TreeGrafter"/>
</dbReference>
<dbReference type="GO" id="GO:0004558">
    <property type="term" value="F:alpha-1,4-glucosidase activity"/>
    <property type="evidence" value="ECO:0007669"/>
    <property type="project" value="UniProtKB-EC"/>
</dbReference>
<dbReference type="EC" id="3.2.1.20" evidence="3"/>
<dbReference type="FunFam" id="3.90.400.10:FF:000003">
    <property type="entry name" value="Probable alpha-glucosidase (Maltase)"/>
    <property type="match status" value="1"/>
</dbReference>
<dbReference type="InterPro" id="IPR006047">
    <property type="entry name" value="GH13_cat_dom"/>
</dbReference>
<dbReference type="SUPFAM" id="SSF51445">
    <property type="entry name" value="(Trans)glycosidases"/>
    <property type="match status" value="1"/>
</dbReference>
<dbReference type="Gene3D" id="3.90.400.10">
    <property type="entry name" value="Oligo-1,6-glucosidase, Domain 2"/>
    <property type="match status" value="1"/>
</dbReference>
<evidence type="ECO:0000256" key="2">
    <source>
        <dbReference type="ARBA" id="ARBA00008061"/>
    </source>
</evidence>
<feature type="domain" description="Glycosyl hydrolase family 13 catalytic" evidence="9">
    <location>
        <begin position="27"/>
        <end position="448"/>
    </location>
</feature>
<evidence type="ECO:0000256" key="1">
    <source>
        <dbReference type="ARBA" id="ARBA00001657"/>
    </source>
</evidence>
<organism evidence="10 11">
    <name type="scientific">Cercophora newfieldiana</name>
    <dbReference type="NCBI Taxonomy" id="92897"/>
    <lineage>
        <taxon>Eukaryota</taxon>
        <taxon>Fungi</taxon>
        <taxon>Dikarya</taxon>
        <taxon>Ascomycota</taxon>
        <taxon>Pezizomycotina</taxon>
        <taxon>Sordariomycetes</taxon>
        <taxon>Sordariomycetidae</taxon>
        <taxon>Sordariales</taxon>
        <taxon>Lasiosphaeriaceae</taxon>
        <taxon>Cercophora</taxon>
    </lineage>
</organism>
<evidence type="ECO:0000256" key="7">
    <source>
        <dbReference type="ARBA" id="ARBA00041343"/>
    </source>
</evidence>
<keyword evidence="6" id="KW-0462">Maltose metabolism</keyword>
<dbReference type="InterPro" id="IPR013780">
    <property type="entry name" value="Glyco_hydro_b"/>
</dbReference>
<dbReference type="InterPro" id="IPR017853">
    <property type="entry name" value="GH"/>
</dbReference>
<comment type="catalytic activity">
    <reaction evidence="1">
        <text>Hydrolysis of terminal, non-reducing (1-&gt;4)-linked alpha-D-glucose residues with release of alpha-D-glucose.</text>
        <dbReference type="EC" id="3.2.1.20"/>
    </reaction>
</comment>
<dbReference type="AlphaFoldDB" id="A0AA39Y538"/>
<gene>
    <name evidence="10" type="ORF">B0T16DRAFT_412628</name>
</gene>